<evidence type="ECO:0000256" key="1">
    <source>
        <dbReference type="SAM" id="MobiDB-lite"/>
    </source>
</evidence>
<dbReference type="EMBL" id="JACEEZ010019093">
    <property type="protein sequence ID" value="KAG0716110.1"/>
    <property type="molecule type" value="Genomic_DNA"/>
</dbReference>
<proteinExistence type="predicted"/>
<comment type="caution">
    <text evidence="2">The sequence shown here is derived from an EMBL/GenBank/DDBJ whole genome shotgun (WGS) entry which is preliminary data.</text>
</comment>
<protein>
    <submittedName>
        <fullName evidence="2">Uncharacterized protein</fullName>
    </submittedName>
</protein>
<feature type="compositionally biased region" description="Low complexity" evidence="1">
    <location>
        <begin position="52"/>
        <end position="61"/>
    </location>
</feature>
<keyword evidence="3" id="KW-1185">Reference proteome</keyword>
<accession>A0A8J4XX41</accession>
<dbReference type="AlphaFoldDB" id="A0A8J4XX41"/>
<evidence type="ECO:0000313" key="3">
    <source>
        <dbReference type="Proteomes" id="UP000770661"/>
    </source>
</evidence>
<organism evidence="2 3">
    <name type="scientific">Chionoecetes opilio</name>
    <name type="common">Atlantic snow crab</name>
    <name type="synonym">Cancer opilio</name>
    <dbReference type="NCBI Taxonomy" id="41210"/>
    <lineage>
        <taxon>Eukaryota</taxon>
        <taxon>Metazoa</taxon>
        <taxon>Ecdysozoa</taxon>
        <taxon>Arthropoda</taxon>
        <taxon>Crustacea</taxon>
        <taxon>Multicrustacea</taxon>
        <taxon>Malacostraca</taxon>
        <taxon>Eumalacostraca</taxon>
        <taxon>Eucarida</taxon>
        <taxon>Decapoda</taxon>
        <taxon>Pleocyemata</taxon>
        <taxon>Brachyura</taxon>
        <taxon>Eubrachyura</taxon>
        <taxon>Majoidea</taxon>
        <taxon>Majidae</taxon>
        <taxon>Chionoecetes</taxon>
    </lineage>
</organism>
<evidence type="ECO:0000313" key="2">
    <source>
        <dbReference type="EMBL" id="KAG0716110.1"/>
    </source>
</evidence>
<reference evidence="2" key="1">
    <citation type="submission" date="2020-07" db="EMBL/GenBank/DDBJ databases">
        <title>The High-quality genome of the commercially important snow crab, Chionoecetes opilio.</title>
        <authorList>
            <person name="Jeong J.-H."/>
            <person name="Ryu S."/>
        </authorList>
    </citation>
    <scope>NUCLEOTIDE SEQUENCE</scope>
    <source>
        <strain evidence="2">MADBK_172401_WGS</strain>
        <tissue evidence="2">Digestive gland</tissue>
    </source>
</reference>
<feature type="region of interest" description="Disordered" evidence="1">
    <location>
        <begin position="23"/>
        <end position="65"/>
    </location>
</feature>
<name>A0A8J4XX41_CHIOP</name>
<sequence length="221" mass="24358">MKNYNNQFSLSLWEDWPSSPHHGRHSALVPGAEAAPPSPVPPLATLHHAKQAPSSRAAPLLRAPPPPAFAPRDAYIKLLFRDNPSVAIKLRWLSEVNGAFHLDRDQAEVKMAAITSRFVYISRQRPDIVTSVTKGEFLSLPLEIQDSPDKPRKFPTYLLTRYPVCSDPALARSCRASTRLAASTRRARLLTVWSLLEPSSAPPRVSPLASFPSCHPVSFAG</sequence>
<gene>
    <name evidence="2" type="ORF">GWK47_010422</name>
</gene>
<dbReference type="Proteomes" id="UP000770661">
    <property type="component" value="Unassembled WGS sequence"/>
</dbReference>